<dbReference type="OrthoDB" id="5396681at2759"/>
<comment type="caution">
    <text evidence="1">The sequence shown here is derived from an EMBL/GenBank/DDBJ whole genome shotgun (WGS) entry which is preliminary data.</text>
</comment>
<protein>
    <recommendedName>
        <fullName evidence="3">Fungal N-terminal domain-containing protein</fullName>
    </recommendedName>
</protein>
<dbReference type="InParanoid" id="A0A7C8MRT3"/>
<proteinExistence type="predicted"/>
<name>A0A7C8MRT3_9PEZI</name>
<accession>A0A7C8MRT3</accession>
<evidence type="ECO:0000313" key="2">
    <source>
        <dbReference type="Proteomes" id="UP000481858"/>
    </source>
</evidence>
<reference evidence="1 2" key="1">
    <citation type="submission" date="2019-12" db="EMBL/GenBank/DDBJ databases">
        <title>Draft genome sequence of the ascomycete Xylaria multiplex DSM 110363.</title>
        <authorList>
            <person name="Buettner E."/>
            <person name="Kellner H."/>
        </authorList>
    </citation>
    <scope>NUCLEOTIDE SEQUENCE [LARGE SCALE GENOMIC DNA]</scope>
    <source>
        <strain evidence="1 2">DSM 110363</strain>
    </source>
</reference>
<dbReference type="EMBL" id="WUBL01000009">
    <property type="protein sequence ID" value="KAF2972052.1"/>
    <property type="molecule type" value="Genomic_DNA"/>
</dbReference>
<dbReference type="AlphaFoldDB" id="A0A7C8MRT3"/>
<sequence>MLCERLDYSNETITSDIFKEFEELEVEMNKFCVEAQKFDSPEKYCKPPNEDEMYKEHMKAMFRFNVVNKGLMILECTIDFELSALGFAKSVMGRYTKLCAASNPPNNLPRMSDENLQVFDNKVESLQTAARLRQTMRASVQQRAEFMVSLVSRLLRFVEAIPNATRYTT</sequence>
<organism evidence="1 2">
    <name type="scientific">Xylaria multiplex</name>
    <dbReference type="NCBI Taxonomy" id="323545"/>
    <lineage>
        <taxon>Eukaryota</taxon>
        <taxon>Fungi</taxon>
        <taxon>Dikarya</taxon>
        <taxon>Ascomycota</taxon>
        <taxon>Pezizomycotina</taxon>
        <taxon>Sordariomycetes</taxon>
        <taxon>Xylariomycetidae</taxon>
        <taxon>Xylariales</taxon>
        <taxon>Xylariaceae</taxon>
        <taxon>Xylaria</taxon>
    </lineage>
</organism>
<evidence type="ECO:0000313" key="1">
    <source>
        <dbReference type="EMBL" id="KAF2972052.1"/>
    </source>
</evidence>
<gene>
    <name evidence="1" type="ORF">GQX73_g1540</name>
</gene>
<dbReference type="Proteomes" id="UP000481858">
    <property type="component" value="Unassembled WGS sequence"/>
</dbReference>
<evidence type="ECO:0008006" key="3">
    <source>
        <dbReference type="Google" id="ProtNLM"/>
    </source>
</evidence>
<keyword evidence="2" id="KW-1185">Reference proteome</keyword>